<proteinExistence type="predicted"/>
<evidence type="ECO:0000313" key="1">
    <source>
        <dbReference type="EMBL" id="KAG6722732.1"/>
    </source>
</evidence>
<accession>A0A922FLZ3</accession>
<dbReference type="PANTHER" id="PTHR33710">
    <property type="entry name" value="BNAC02G09200D PROTEIN"/>
    <property type="match status" value="1"/>
</dbReference>
<dbReference type="Proteomes" id="UP000811246">
    <property type="component" value="Chromosome 3"/>
</dbReference>
<protein>
    <submittedName>
        <fullName evidence="1">Uncharacterized protein</fullName>
    </submittedName>
</protein>
<name>A0A922FLZ3_CARIL</name>
<reference evidence="1" key="1">
    <citation type="submission" date="2021-01" db="EMBL/GenBank/DDBJ databases">
        <authorList>
            <person name="Lovell J.T."/>
            <person name="Bentley N."/>
            <person name="Bhattarai G."/>
            <person name="Jenkins J.W."/>
            <person name="Sreedasyam A."/>
            <person name="Alarcon Y."/>
            <person name="Bock C."/>
            <person name="Boston L."/>
            <person name="Carlson J."/>
            <person name="Cervantes K."/>
            <person name="Clermont K."/>
            <person name="Krom N."/>
            <person name="Kubenka K."/>
            <person name="Mamidi S."/>
            <person name="Mattison C."/>
            <person name="Monteros M."/>
            <person name="Pisani C."/>
            <person name="Plott C."/>
            <person name="Rajasekar S."/>
            <person name="Rhein H.S."/>
            <person name="Rohla C."/>
            <person name="Song M."/>
            <person name="Hilaire R.S."/>
            <person name="Shu S."/>
            <person name="Wells L."/>
            <person name="Wang X."/>
            <person name="Webber J."/>
            <person name="Heerema R.J."/>
            <person name="Klein P."/>
            <person name="Conner P."/>
            <person name="Grauke L."/>
            <person name="Grimwood J."/>
            <person name="Schmutz J."/>
            <person name="Randall J.J."/>
        </authorList>
    </citation>
    <scope>NUCLEOTIDE SEQUENCE</scope>
    <source>
        <tissue evidence="1">Leaf</tissue>
    </source>
</reference>
<comment type="caution">
    <text evidence="1">The sequence shown here is derived from an EMBL/GenBank/DDBJ whole genome shotgun (WGS) entry which is preliminary data.</text>
</comment>
<evidence type="ECO:0000313" key="2">
    <source>
        <dbReference type="Proteomes" id="UP000811246"/>
    </source>
</evidence>
<dbReference type="AlphaFoldDB" id="A0A922FLZ3"/>
<organism evidence="1 2">
    <name type="scientific">Carya illinoinensis</name>
    <name type="common">Pecan</name>
    <dbReference type="NCBI Taxonomy" id="32201"/>
    <lineage>
        <taxon>Eukaryota</taxon>
        <taxon>Viridiplantae</taxon>
        <taxon>Streptophyta</taxon>
        <taxon>Embryophyta</taxon>
        <taxon>Tracheophyta</taxon>
        <taxon>Spermatophyta</taxon>
        <taxon>Magnoliopsida</taxon>
        <taxon>eudicotyledons</taxon>
        <taxon>Gunneridae</taxon>
        <taxon>Pentapetalae</taxon>
        <taxon>rosids</taxon>
        <taxon>fabids</taxon>
        <taxon>Fagales</taxon>
        <taxon>Juglandaceae</taxon>
        <taxon>Carya</taxon>
    </lineage>
</organism>
<sequence length="182" mass="21291">MEGGWGVIGGFNEVLYKKEKVGGNPRTERLMGMFRHMMEEGNIYYLGWTANKFTWCNLHEDETFTKERLNRAIANAMWKRKYSKYSVETLPAFRFDHNIILLQCSIGRCPVCSFHSSFKYEASWNNEEGCSAVVSEAWQNNTKGRERGLEKVMSKLKSTQKGLKKWSRNLERERTKAIREKT</sequence>
<dbReference type="PANTHER" id="PTHR33710:SF62">
    <property type="entry name" value="DUF4283 DOMAIN PROTEIN"/>
    <property type="match status" value="1"/>
</dbReference>
<gene>
    <name evidence="1" type="ORF">I3842_03G174900</name>
</gene>
<dbReference type="EMBL" id="CM031827">
    <property type="protein sequence ID" value="KAG6722732.1"/>
    <property type="molecule type" value="Genomic_DNA"/>
</dbReference>